<dbReference type="Proteomes" id="UP001060215">
    <property type="component" value="Chromosome 2"/>
</dbReference>
<sequence length="189" mass="20789">MELNRLENIRSYAGAVEYKLFVGSLNKQATEKEVEEIFSPYGRVEDVYLMRDEMKQSRGLELGESRGGPAFGRPGFGPRFQPPGLRPTTNLGEPMHGRIPPNAWHPMSPQNMGPSLNAGMQGFGSQLLPRSGDLAMPSTLQTVWASDNELTGSIPEFIGNWSKLKSLFLGNNKLTGILPAQKSTPLLNM</sequence>
<protein>
    <submittedName>
        <fullName evidence="1">Flowering time control protein FCA</fullName>
    </submittedName>
</protein>
<name>A0ACC0I1F3_9ERIC</name>
<comment type="caution">
    <text evidence="1">The sequence shown here is derived from an EMBL/GenBank/DDBJ whole genome shotgun (WGS) entry which is preliminary data.</text>
</comment>
<keyword evidence="2" id="KW-1185">Reference proteome</keyword>
<reference evidence="1 2" key="1">
    <citation type="journal article" date="2022" name="Plant J.">
        <title>Chromosome-level genome of Camellia lanceoleosa provides a valuable resource for understanding genome evolution and self-incompatibility.</title>
        <authorList>
            <person name="Gong W."/>
            <person name="Xiao S."/>
            <person name="Wang L."/>
            <person name="Liao Z."/>
            <person name="Chang Y."/>
            <person name="Mo W."/>
            <person name="Hu G."/>
            <person name="Li W."/>
            <person name="Zhao G."/>
            <person name="Zhu H."/>
            <person name="Hu X."/>
            <person name="Ji K."/>
            <person name="Xiang X."/>
            <person name="Song Q."/>
            <person name="Yuan D."/>
            <person name="Jin S."/>
            <person name="Zhang L."/>
        </authorList>
    </citation>
    <scope>NUCLEOTIDE SEQUENCE [LARGE SCALE GENOMIC DNA]</scope>
    <source>
        <strain evidence="1">SQ_2022a</strain>
    </source>
</reference>
<organism evidence="1 2">
    <name type="scientific">Camellia lanceoleosa</name>
    <dbReference type="NCBI Taxonomy" id="1840588"/>
    <lineage>
        <taxon>Eukaryota</taxon>
        <taxon>Viridiplantae</taxon>
        <taxon>Streptophyta</taxon>
        <taxon>Embryophyta</taxon>
        <taxon>Tracheophyta</taxon>
        <taxon>Spermatophyta</taxon>
        <taxon>Magnoliopsida</taxon>
        <taxon>eudicotyledons</taxon>
        <taxon>Gunneridae</taxon>
        <taxon>Pentapetalae</taxon>
        <taxon>asterids</taxon>
        <taxon>Ericales</taxon>
        <taxon>Theaceae</taxon>
        <taxon>Camellia</taxon>
    </lineage>
</organism>
<gene>
    <name evidence="1" type="ORF">LOK49_LG04G02266</name>
</gene>
<dbReference type="EMBL" id="CM045759">
    <property type="protein sequence ID" value="KAI8018555.1"/>
    <property type="molecule type" value="Genomic_DNA"/>
</dbReference>
<evidence type="ECO:0000313" key="1">
    <source>
        <dbReference type="EMBL" id="KAI8018555.1"/>
    </source>
</evidence>
<proteinExistence type="predicted"/>
<evidence type="ECO:0000313" key="2">
    <source>
        <dbReference type="Proteomes" id="UP001060215"/>
    </source>
</evidence>
<accession>A0ACC0I1F3</accession>